<dbReference type="Gene3D" id="3.40.50.1000">
    <property type="entry name" value="HAD superfamily/HAD-like"/>
    <property type="match status" value="1"/>
</dbReference>
<reference evidence="1 2" key="1">
    <citation type="journal article" date="2016" name="Nat. Commun.">
        <title>Thousands of microbial genomes shed light on interconnected biogeochemical processes in an aquifer system.</title>
        <authorList>
            <person name="Anantharaman K."/>
            <person name="Brown C.T."/>
            <person name="Hug L.A."/>
            <person name="Sharon I."/>
            <person name="Castelle C.J."/>
            <person name="Probst A.J."/>
            <person name="Thomas B.C."/>
            <person name="Singh A."/>
            <person name="Wilkins M.J."/>
            <person name="Karaoz U."/>
            <person name="Brodie E.L."/>
            <person name="Williams K.H."/>
            <person name="Hubbard S.S."/>
            <person name="Banfield J.F."/>
        </authorList>
    </citation>
    <scope>NUCLEOTIDE SEQUENCE [LARGE SCALE GENOMIC DNA]</scope>
</reference>
<dbReference type="AlphaFoldDB" id="A0A1G2SDF9"/>
<dbReference type="EMBL" id="MHUW01000021">
    <property type="protein sequence ID" value="OHA83005.1"/>
    <property type="molecule type" value="Genomic_DNA"/>
</dbReference>
<protein>
    <submittedName>
        <fullName evidence="1">Uncharacterized protein</fullName>
    </submittedName>
</protein>
<sequence>MENIKKIRTYAFDFDGVISGYDGFKGVLHTGEPIEEVVKVIRILKEDGHKILIHSTRGEELLKKYCTEHDIPVDYFNRNPEIEGENPGKPIAYVYVDDRAVCYKGQKAEELVKEIYEFKAYWQ</sequence>
<dbReference type="InterPro" id="IPR023214">
    <property type="entry name" value="HAD_sf"/>
</dbReference>
<name>A0A1G2SDF9_9BACT</name>
<proteinExistence type="predicted"/>
<dbReference type="STRING" id="1802727.A2937_02255"/>
<gene>
    <name evidence="1" type="ORF">A2937_02255</name>
</gene>
<evidence type="ECO:0000313" key="2">
    <source>
        <dbReference type="Proteomes" id="UP000177987"/>
    </source>
</evidence>
<comment type="caution">
    <text evidence="1">The sequence shown here is derived from an EMBL/GenBank/DDBJ whole genome shotgun (WGS) entry which is preliminary data.</text>
</comment>
<organism evidence="1 2">
    <name type="scientific">Candidatus Yonathbacteria bacterium RIFCSPLOWO2_01_FULL_47_33b</name>
    <dbReference type="NCBI Taxonomy" id="1802727"/>
    <lineage>
        <taxon>Bacteria</taxon>
        <taxon>Candidatus Yonathiibacteriota</taxon>
    </lineage>
</organism>
<dbReference type="Proteomes" id="UP000177987">
    <property type="component" value="Unassembled WGS sequence"/>
</dbReference>
<dbReference type="InterPro" id="IPR036412">
    <property type="entry name" value="HAD-like_sf"/>
</dbReference>
<evidence type="ECO:0000313" key="1">
    <source>
        <dbReference type="EMBL" id="OHA83005.1"/>
    </source>
</evidence>
<dbReference type="SUPFAM" id="SSF56784">
    <property type="entry name" value="HAD-like"/>
    <property type="match status" value="1"/>
</dbReference>
<accession>A0A1G2SDF9</accession>